<feature type="transmembrane region" description="Helical" evidence="7">
    <location>
        <begin position="6"/>
        <end position="25"/>
    </location>
</feature>
<name>A0A8D5JNW9_9BACT</name>
<evidence type="ECO:0000256" key="4">
    <source>
        <dbReference type="ARBA" id="ARBA00022692"/>
    </source>
</evidence>
<evidence type="ECO:0000256" key="6">
    <source>
        <dbReference type="ARBA" id="ARBA00023136"/>
    </source>
</evidence>
<dbReference type="InterPro" id="IPR004776">
    <property type="entry name" value="Mem_transp_PIN-like"/>
</dbReference>
<feature type="transmembrane region" description="Helical" evidence="7">
    <location>
        <begin position="123"/>
        <end position="146"/>
    </location>
</feature>
<evidence type="ECO:0000256" key="7">
    <source>
        <dbReference type="SAM" id="Phobius"/>
    </source>
</evidence>
<dbReference type="PANTHER" id="PTHR36838">
    <property type="entry name" value="AUXIN EFFLUX CARRIER FAMILY PROTEIN"/>
    <property type="match status" value="1"/>
</dbReference>
<organism evidence="8 9">
    <name type="scientific">Desulfomarina profundi</name>
    <dbReference type="NCBI Taxonomy" id="2772557"/>
    <lineage>
        <taxon>Bacteria</taxon>
        <taxon>Pseudomonadati</taxon>
        <taxon>Thermodesulfobacteriota</taxon>
        <taxon>Desulfobulbia</taxon>
        <taxon>Desulfobulbales</taxon>
        <taxon>Desulfobulbaceae</taxon>
        <taxon>Desulfomarina</taxon>
    </lineage>
</organism>
<evidence type="ECO:0000313" key="9">
    <source>
        <dbReference type="Proteomes" id="UP000826725"/>
    </source>
</evidence>
<keyword evidence="5 7" id="KW-1133">Transmembrane helix</keyword>
<dbReference type="RefSeq" id="WP_228855397.1">
    <property type="nucleotide sequence ID" value="NZ_AP024086.1"/>
</dbReference>
<feature type="transmembrane region" description="Helical" evidence="7">
    <location>
        <begin position="167"/>
        <end position="188"/>
    </location>
</feature>
<evidence type="ECO:0000313" key="8">
    <source>
        <dbReference type="EMBL" id="BCL63112.1"/>
    </source>
</evidence>
<feature type="transmembrane region" description="Helical" evidence="7">
    <location>
        <begin position="280"/>
        <end position="302"/>
    </location>
</feature>
<dbReference type="AlphaFoldDB" id="A0A8D5JNW9"/>
<feature type="transmembrane region" description="Helical" evidence="7">
    <location>
        <begin position="194"/>
        <end position="212"/>
    </location>
</feature>
<gene>
    <name evidence="8" type="ORF">DGMP_38050</name>
</gene>
<evidence type="ECO:0000256" key="2">
    <source>
        <dbReference type="ARBA" id="ARBA00022448"/>
    </source>
</evidence>
<dbReference type="Pfam" id="PF03547">
    <property type="entry name" value="Mem_trans"/>
    <property type="match status" value="2"/>
</dbReference>
<sequence>MEVITTITPIFIIILLGWAARKKGFITSDFLRPANQLVYYLSIPAMIFNSISKASFQEQFDVRLLFLTLLAASIIYVSTHLLTGILKMTPDRAGTFVQSCGHGNLGYIGLPIALYYLGDSGLAKAGIICGFLMILQNLMSVIILQLHSEKEFHGYKFILIKLCKNPVIISAMAGIAVSALALPVPGILSSSFTILGGLAPPMALLLIGASISMKLIKEYLRPTLGAAVIKLLFLPALGLVFFRLTGLTSEEFLPALILLCSPTATLAYVMAKEMQGDAEFAVATVSASTLFSSVTFVLWLAVV</sequence>
<evidence type="ECO:0000256" key="3">
    <source>
        <dbReference type="ARBA" id="ARBA00022475"/>
    </source>
</evidence>
<feature type="transmembrane region" description="Helical" evidence="7">
    <location>
        <begin position="37"/>
        <end position="56"/>
    </location>
</feature>
<keyword evidence="9" id="KW-1185">Reference proteome</keyword>
<dbReference type="GO" id="GO:0055085">
    <property type="term" value="P:transmembrane transport"/>
    <property type="evidence" value="ECO:0007669"/>
    <property type="project" value="InterPro"/>
</dbReference>
<evidence type="ECO:0000256" key="1">
    <source>
        <dbReference type="ARBA" id="ARBA00004141"/>
    </source>
</evidence>
<keyword evidence="6 7" id="KW-0472">Membrane</keyword>
<dbReference type="GO" id="GO:0016020">
    <property type="term" value="C:membrane"/>
    <property type="evidence" value="ECO:0007669"/>
    <property type="project" value="UniProtKB-SubCell"/>
</dbReference>
<evidence type="ECO:0000256" key="5">
    <source>
        <dbReference type="ARBA" id="ARBA00022989"/>
    </source>
</evidence>
<keyword evidence="4 7" id="KW-0812">Transmembrane</keyword>
<feature type="transmembrane region" description="Helical" evidence="7">
    <location>
        <begin position="224"/>
        <end position="246"/>
    </location>
</feature>
<dbReference type="Proteomes" id="UP000826725">
    <property type="component" value="Chromosome"/>
</dbReference>
<feature type="transmembrane region" description="Helical" evidence="7">
    <location>
        <begin position="62"/>
        <end position="83"/>
    </location>
</feature>
<protein>
    <submittedName>
        <fullName evidence="8">Transporter</fullName>
    </submittedName>
</protein>
<feature type="transmembrane region" description="Helical" evidence="7">
    <location>
        <begin position="95"/>
        <end position="117"/>
    </location>
</feature>
<keyword evidence="3" id="KW-1003">Cell membrane</keyword>
<reference evidence="8" key="1">
    <citation type="submission" date="2020-09" db="EMBL/GenBank/DDBJ databases">
        <title>Desulfogranum mesoprofundum gen. nov., sp. nov., a novel mesophilic, sulfate-reducing chemolithoautotroph isolated from a deep-sea hydrothermal vent chimney in the Suiyo Seamount.</title>
        <authorList>
            <person name="Hashimoto Y."/>
            <person name="Nakagawa S."/>
        </authorList>
    </citation>
    <scope>NUCLEOTIDE SEQUENCE</scope>
    <source>
        <strain evidence="8">KT2</strain>
    </source>
</reference>
<comment type="subcellular location">
    <subcellularLocation>
        <location evidence="1">Membrane</location>
        <topology evidence="1">Multi-pass membrane protein</topology>
    </subcellularLocation>
</comment>
<accession>A0A8D5JNW9</accession>
<keyword evidence="2" id="KW-0813">Transport</keyword>
<dbReference type="EMBL" id="AP024086">
    <property type="protein sequence ID" value="BCL63112.1"/>
    <property type="molecule type" value="Genomic_DNA"/>
</dbReference>
<dbReference type="KEGG" id="dbk:DGMP_38050"/>
<proteinExistence type="predicted"/>
<feature type="transmembrane region" description="Helical" evidence="7">
    <location>
        <begin position="252"/>
        <end position="271"/>
    </location>
</feature>